<dbReference type="OrthoDB" id="1859733at2759"/>
<feature type="chain" id="PRO_5040467080" evidence="1">
    <location>
        <begin position="26"/>
        <end position="235"/>
    </location>
</feature>
<gene>
    <name evidence="2" type="ORF">POCULU_LOCUS9558</name>
</gene>
<name>A0A9N9DPU4_9GLOM</name>
<comment type="caution">
    <text evidence="2">The sequence shown here is derived from an EMBL/GenBank/DDBJ whole genome shotgun (WGS) entry which is preliminary data.</text>
</comment>
<dbReference type="Proteomes" id="UP000789572">
    <property type="component" value="Unassembled WGS sequence"/>
</dbReference>
<accession>A0A9N9DPU4</accession>
<keyword evidence="3" id="KW-1185">Reference proteome</keyword>
<feature type="signal peptide" evidence="1">
    <location>
        <begin position="1"/>
        <end position="25"/>
    </location>
</feature>
<organism evidence="2 3">
    <name type="scientific">Paraglomus occultum</name>
    <dbReference type="NCBI Taxonomy" id="144539"/>
    <lineage>
        <taxon>Eukaryota</taxon>
        <taxon>Fungi</taxon>
        <taxon>Fungi incertae sedis</taxon>
        <taxon>Mucoromycota</taxon>
        <taxon>Glomeromycotina</taxon>
        <taxon>Glomeromycetes</taxon>
        <taxon>Paraglomerales</taxon>
        <taxon>Paraglomeraceae</taxon>
        <taxon>Paraglomus</taxon>
    </lineage>
</organism>
<evidence type="ECO:0000313" key="2">
    <source>
        <dbReference type="EMBL" id="CAG8643653.1"/>
    </source>
</evidence>
<protein>
    <submittedName>
        <fullName evidence="2">2938_t:CDS:1</fullName>
    </submittedName>
</protein>
<reference evidence="2" key="1">
    <citation type="submission" date="2021-06" db="EMBL/GenBank/DDBJ databases">
        <authorList>
            <person name="Kallberg Y."/>
            <person name="Tangrot J."/>
            <person name="Rosling A."/>
        </authorList>
    </citation>
    <scope>NUCLEOTIDE SEQUENCE</scope>
    <source>
        <strain evidence="2">IA702</strain>
    </source>
</reference>
<dbReference type="Pfam" id="PF11937">
    <property type="entry name" value="DUF3455"/>
    <property type="match status" value="1"/>
</dbReference>
<evidence type="ECO:0000256" key="1">
    <source>
        <dbReference type="SAM" id="SignalP"/>
    </source>
</evidence>
<dbReference type="InterPro" id="IPR021851">
    <property type="entry name" value="DUF3455"/>
</dbReference>
<evidence type="ECO:0000313" key="3">
    <source>
        <dbReference type="Proteomes" id="UP000789572"/>
    </source>
</evidence>
<dbReference type="AlphaFoldDB" id="A0A9N9DPU4"/>
<dbReference type="PANTHER" id="PTHR35567:SF1">
    <property type="entry name" value="CONSERVED FUNGAL PROTEIN (AFU_ORTHOLOGUE AFUA_1G14230)"/>
    <property type="match status" value="1"/>
</dbReference>
<sequence length="235" mass="26363">MSSRTSKVAILILVIVLVLGPAAYALSAADIYVPTSTYSDYNQAACRDHIKIGTIKHQPSDHVPDAVKVPKGNKFKFLLYASGYQHYQCKVGTQGQPGNWTFVGPVAYLINDIRHDSFENVCDRVAFHHLEKIDHISGVAWSGIIRRDHSTVVAKAVKTYPSPDGENNIPWLLAKANYNWGVGAFSDVTYIYRTKTYGGRAPPNEKCGAEFPDGYEYASPYKAQYWYYRHDIHLD</sequence>
<keyword evidence="1" id="KW-0732">Signal</keyword>
<dbReference type="EMBL" id="CAJVPJ010003695">
    <property type="protein sequence ID" value="CAG8643653.1"/>
    <property type="molecule type" value="Genomic_DNA"/>
</dbReference>
<dbReference type="PANTHER" id="PTHR35567">
    <property type="entry name" value="MALATE DEHYDROGENASE (AFU_ORTHOLOGUE AFUA_2G13800)"/>
    <property type="match status" value="1"/>
</dbReference>
<proteinExistence type="predicted"/>